<comment type="similarity">
    <text evidence="1">Belongs to the ARG7 family.</text>
</comment>
<accession>A0AAV9DW64</accession>
<dbReference type="AlphaFoldDB" id="A0AAV9DW64"/>
<evidence type="ECO:0000313" key="3">
    <source>
        <dbReference type="Proteomes" id="UP001180020"/>
    </source>
</evidence>
<sequence>MTGLLKKLLSCGARSFPPSDDDDDDELPECGRIRVCVGKEEEEELMMKMEVEANYLNHPLFEDLLRMSVEQYGYSYKGALRIPCETGLFLLLKEMLDTRNPSAHYMGLQDLISKYHSINNS</sequence>
<comment type="caution">
    <text evidence="2">The sequence shown here is derived from an EMBL/GenBank/DDBJ whole genome shotgun (WGS) entry which is preliminary data.</text>
</comment>
<dbReference type="Proteomes" id="UP001180020">
    <property type="component" value="Unassembled WGS sequence"/>
</dbReference>
<dbReference type="EMBL" id="JAUJYO010000010">
    <property type="protein sequence ID" value="KAK1305518.1"/>
    <property type="molecule type" value="Genomic_DNA"/>
</dbReference>
<evidence type="ECO:0000256" key="1">
    <source>
        <dbReference type="ARBA" id="ARBA00006974"/>
    </source>
</evidence>
<evidence type="ECO:0000313" key="2">
    <source>
        <dbReference type="EMBL" id="KAK1305518.1"/>
    </source>
</evidence>
<dbReference type="PANTHER" id="PTHR31374">
    <property type="entry name" value="AUXIN-INDUCED PROTEIN-LIKE-RELATED"/>
    <property type="match status" value="1"/>
</dbReference>
<dbReference type="PANTHER" id="PTHR31374:SF216">
    <property type="entry name" value="SAUR-LIKE AUXIN-RESPONSIVE PROTEIN FAMILY"/>
    <property type="match status" value="1"/>
</dbReference>
<protein>
    <submittedName>
        <fullName evidence="2">Uncharacterized protein</fullName>
    </submittedName>
</protein>
<name>A0AAV9DW64_ACOCL</name>
<dbReference type="Pfam" id="PF02519">
    <property type="entry name" value="Auxin_inducible"/>
    <property type="match status" value="1"/>
</dbReference>
<dbReference type="InterPro" id="IPR003676">
    <property type="entry name" value="SAUR_fam"/>
</dbReference>
<organism evidence="2 3">
    <name type="scientific">Acorus calamus</name>
    <name type="common">Sweet flag</name>
    <dbReference type="NCBI Taxonomy" id="4465"/>
    <lineage>
        <taxon>Eukaryota</taxon>
        <taxon>Viridiplantae</taxon>
        <taxon>Streptophyta</taxon>
        <taxon>Embryophyta</taxon>
        <taxon>Tracheophyta</taxon>
        <taxon>Spermatophyta</taxon>
        <taxon>Magnoliopsida</taxon>
        <taxon>Liliopsida</taxon>
        <taxon>Acoraceae</taxon>
        <taxon>Acorus</taxon>
    </lineage>
</organism>
<proteinExistence type="inferred from homology"/>
<keyword evidence="3" id="KW-1185">Reference proteome</keyword>
<reference evidence="2" key="2">
    <citation type="submission" date="2023-06" db="EMBL/GenBank/DDBJ databases">
        <authorList>
            <person name="Ma L."/>
            <person name="Liu K.-W."/>
            <person name="Li Z."/>
            <person name="Hsiao Y.-Y."/>
            <person name="Qi Y."/>
            <person name="Fu T."/>
            <person name="Tang G."/>
            <person name="Zhang D."/>
            <person name="Sun W.-H."/>
            <person name="Liu D.-K."/>
            <person name="Li Y."/>
            <person name="Chen G.-Z."/>
            <person name="Liu X.-D."/>
            <person name="Liao X.-Y."/>
            <person name="Jiang Y.-T."/>
            <person name="Yu X."/>
            <person name="Hao Y."/>
            <person name="Huang J."/>
            <person name="Zhao X.-W."/>
            <person name="Ke S."/>
            <person name="Chen Y.-Y."/>
            <person name="Wu W.-L."/>
            <person name="Hsu J.-L."/>
            <person name="Lin Y.-F."/>
            <person name="Huang M.-D."/>
            <person name="Li C.-Y."/>
            <person name="Huang L."/>
            <person name="Wang Z.-W."/>
            <person name="Zhao X."/>
            <person name="Zhong W.-Y."/>
            <person name="Peng D.-H."/>
            <person name="Ahmad S."/>
            <person name="Lan S."/>
            <person name="Zhang J.-S."/>
            <person name="Tsai W.-C."/>
            <person name="Van De Peer Y."/>
            <person name="Liu Z.-J."/>
        </authorList>
    </citation>
    <scope>NUCLEOTIDE SEQUENCE</scope>
    <source>
        <strain evidence="2">CP</strain>
        <tissue evidence="2">Leaves</tissue>
    </source>
</reference>
<dbReference type="GO" id="GO:0009733">
    <property type="term" value="P:response to auxin"/>
    <property type="evidence" value="ECO:0007669"/>
    <property type="project" value="InterPro"/>
</dbReference>
<gene>
    <name evidence="2" type="ORF">QJS10_CPA10g00017</name>
</gene>
<reference evidence="2" key="1">
    <citation type="journal article" date="2023" name="Nat. Commun.">
        <title>Diploid and tetraploid genomes of Acorus and the evolution of monocots.</title>
        <authorList>
            <person name="Ma L."/>
            <person name="Liu K.W."/>
            <person name="Li Z."/>
            <person name="Hsiao Y.Y."/>
            <person name="Qi Y."/>
            <person name="Fu T."/>
            <person name="Tang G.D."/>
            <person name="Zhang D."/>
            <person name="Sun W.H."/>
            <person name="Liu D.K."/>
            <person name="Li Y."/>
            <person name="Chen G.Z."/>
            <person name="Liu X.D."/>
            <person name="Liao X.Y."/>
            <person name="Jiang Y.T."/>
            <person name="Yu X."/>
            <person name="Hao Y."/>
            <person name="Huang J."/>
            <person name="Zhao X.W."/>
            <person name="Ke S."/>
            <person name="Chen Y.Y."/>
            <person name="Wu W.L."/>
            <person name="Hsu J.L."/>
            <person name="Lin Y.F."/>
            <person name="Huang M.D."/>
            <person name="Li C.Y."/>
            <person name="Huang L."/>
            <person name="Wang Z.W."/>
            <person name="Zhao X."/>
            <person name="Zhong W.Y."/>
            <person name="Peng D.H."/>
            <person name="Ahmad S."/>
            <person name="Lan S."/>
            <person name="Zhang J.S."/>
            <person name="Tsai W.C."/>
            <person name="Van de Peer Y."/>
            <person name="Liu Z.J."/>
        </authorList>
    </citation>
    <scope>NUCLEOTIDE SEQUENCE</scope>
    <source>
        <strain evidence="2">CP</strain>
    </source>
</reference>